<keyword evidence="3" id="KW-1185">Reference proteome</keyword>
<organism evidence="2 3">
    <name type="scientific">Araneus ventricosus</name>
    <name type="common">Orbweaver spider</name>
    <name type="synonym">Epeira ventricosa</name>
    <dbReference type="NCBI Taxonomy" id="182803"/>
    <lineage>
        <taxon>Eukaryota</taxon>
        <taxon>Metazoa</taxon>
        <taxon>Ecdysozoa</taxon>
        <taxon>Arthropoda</taxon>
        <taxon>Chelicerata</taxon>
        <taxon>Arachnida</taxon>
        <taxon>Araneae</taxon>
        <taxon>Araneomorphae</taxon>
        <taxon>Entelegynae</taxon>
        <taxon>Araneoidea</taxon>
        <taxon>Araneidae</taxon>
        <taxon>Araneus</taxon>
    </lineage>
</organism>
<sequence>METQEGTYTPSFQRLNQHKSPGNDQRFYSPQVDDPSRPTSKESICYQQTDAVVEKLVVQVAECLTVECPLTIYYHFTKLKMEFQQQWLQGIMKNELFRTKIGKFSNLITDKEETLIPLS</sequence>
<proteinExistence type="predicted"/>
<accession>A0A4Y2IFN1</accession>
<evidence type="ECO:0000313" key="3">
    <source>
        <dbReference type="Proteomes" id="UP000499080"/>
    </source>
</evidence>
<comment type="caution">
    <text evidence="2">The sequence shown here is derived from an EMBL/GenBank/DDBJ whole genome shotgun (WGS) entry which is preliminary data.</text>
</comment>
<protein>
    <submittedName>
        <fullName evidence="2">Uncharacterized protein</fullName>
    </submittedName>
</protein>
<feature type="region of interest" description="Disordered" evidence="1">
    <location>
        <begin position="1"/>
        <end position="41"/>
    </location>
</feature>
<gene>
    <name evidence="2" type="ORF">AVEN_66003_1</name>
</gene>
<dbReference type="EMBL" id="BGPR01002630">
    <property type="protein sequence ID" value="GBM76543.1"/>
    <property type="molecule type" value="Genomic_DNA"/>
</dbReference>
<evidence type="ECO:0000256" key="1">
    <source>
        <dbReference type="SAM" id="MobiDB-lite"/>
    </source>
</evidence>
<dbReference type="Proteomes" id="UP000499080">
    <property type="component" value="Unassembled WGS sequence"/>
</dbReference>
<name>A0A4Y2IFN1_ARAVE</name>
<evidence type="ECO:0000313" key="2">
    <source>
        <dbReference type="EMBL" id="GBM76543.1"/>
    </source>
</evidence>
<dbReference type="AlphaFoldDB" id="A0A4Y2IFN1"/>
<feature type="compositionally biased region" description="Polar residues" evidence="1">
    <location>
        <begin position="1"/>
        <end position="28"/>
    </location>
</feature>
<reference evidence="2 3" key="1">
    <citation type="journal article" date="2019" name="Sci. Rep.">
        <title>Orb-weaving spider Araneus ventricosus genome elucidates the spidroin gene catalogue.</title>
        <authorList>
            <person name="Kono N."/>
            <person name="Nakamura H."/>
            <person name="Ohtoshi R."/>
            <person name="Moran D.A.P."/>
            <person name="Shinohara A."/>
            <person name="Yoshida Y."/>
            <person name="Fujiwara M."/>
            <person name="Mori M."/>
            <person name="Tomita M."/>
            <person name="Arakawa K."/>
        </authorList>
    </citation>
    <scope>NUCLEOTIDE SEQUENCE [LARGE SCALE GENOMIC DNA]</scope>
</reference>